<dbReference type="InterPro" id="IPR013611">
    <property type="entry name" value="Transp-assoc_OB_typ2"/>
</dbReference>
<dbReference type="SMART" id="SM00382">
    <property type="entry name" value="AAA"/>
    <property type="match status" value="1"/>
</dbReference>
<accession>L2FBD6</accession>
<dbReference type="GO" id="GO:0015697">
    <property type="term" value="P:quaternary ammonium group transport"/>
    <property type="evidence" value="ECO:0007669"/>
    <property type="project" value="UniProtKB-ARBA"/>
</dbReference>
<dbReference type="Gene3D" id="2.40.50.100">
    <property type="match status" value="1"/>
</dbReference>
<keyword evidence="8" id="KW-0472">Membrane</keyword>
<dbReference type="InterPro" id="IPR003439">
    <property type="entry name" value="ABC_transporter-like_ATP-bd"/>
</dbReference>
<dbReference type="PATRIC" id="fig|1230338.3.peg.1111"/>
<keyword evidence="7" id="KW-0406">Ion transport</keyword>
<comment type="caution">
    <text evidence="10">The sequence shown here is derived from an EMBL/GenBank/DDBJ whole genome shotgun (WGS) entry which is preliminary data.</text>
</comment>
<gene>
    <name evidence="10" type="ORF">MOMA_05105</name>
</gene>
<dbReference type="PROSITE" id="PS00211">
    <property type="entry name" value="ABC_TRANSPORTER_1"/>
    <property type="match status" value="1"/>
</dbReference>
<dbReference type="InterPro" id="IPR050093">
    <property type="entry name" value="ABC_SmlMolc_Importer"/>
</dbReference>
<dbReference type="SUPFAM" id="SSF52540">
    <property type="entry name" value="P-loop containing nucleoside triphosphate hydrolases"/>
    <property type="match status" value="1"/>
</dbReference>
<reference evidence="10 11" key="1">
    <citation type="journal article" date="2013" name="Genome Announc.">
        <title>Genome Sequence of Moraxella macacae 0408225, a Novel Bacterial Species Isolated from a Cynomolgus Macaque with Epistaxis.</title>
        <authorList>
            <person name="Ladner J.T."/>
            <person name="Whitehouse C.A."/>
            <person name="Koroleva G.I."/>
            <person name="Palacios G.F."/>
        </authorList>
    </citation>
    <scope>NUCLEOTIDE SEQUENCE [LARGE SCALE GENOMIC DNA]</scope>
    <source>
        <strain evidence="10 11">0408225</strain>
    </source>
</reference>
<keyword evidence="3" id="KW-0410">Iron transport</keyword>
<dbReference type="Proteomes" id="UP000023795">
    <property type="component" value="Unassembled WGS sequence"/>
</dbReference>
<evidence type="ECO:0000256" key="5">
    <source>
        <dbReference type="ARBA" id="ARBA00022840"/>
    </source>
</evidence>
<organism evidence="10 11">
    <name type="scientific">Moraxella macacae 0408225</name>
    <dbReference type="NCBI Taxonomy" id="1230338"/>
    <lineage>
        <taxon>Bacteria</taxon>
        <taxon>Pseudomonadati</taxon>
        <taxon>Pseudomonadota</taxon>
        <taxon>Gammaproteobacteria</taxon>
        <taxon>Moraxellales</taxon>
        <taxon>Moraxellaceae</taxon>
        <taxon>Moraxella</taxon>
    </lineage>
</organism>
<dbReference type="RefSeq" id="WP_009767571.1">
    <property type="nucleotide sequence ID" value="NZ_ANIN01000001.1"/>
</dbReference>
<keyword evidence="2" id="KW-1003">Cell membrane</keyword>
<name>L2FBD6_9GAMM</name>
<proteinExistence type="predicted"/>
<dbReference type="InterPro" id="IPR008995">
    <property type="entry name" value="Mo/tungstate-bd_C_term_dom"/>
</dbReference>
<evidence type="ECO:0000313" key="11">
    <source>
        <dbReference type="Proteomes" id="UP000023795"/>
    </source>
</evidence>
<dbReference type="FunFam" id="3.40.50.300:FF:000425">
    <property type="entry name" value="Probable ABC transporter, ATP-binding subunit"/>
    <property type="match status" value="1"/>
</dbReference>
<keyword evidence="6" id="KW-0408">Iron</keyword>
<dbReference type="GO" id="GO:0043190">
    <property type="term" value="C:ATP-binding cassette (ABC) transporter complex"/>
    <property type="evidence" value="ECO:0007669"/>
    <property type="project" value="InterPro"/>
</dbReference>
<keyword evidence="4" id="KW-0547">Nucleotide-binding</keyword>
<dbReference type="EMBL" id="ANIN01000001">
    <property type="protein sequence ID" value="ELA09753.1"/>
    <property type="molecule type" value="Genomic_DNA"/>
</dbReference>
<dbReference type="PANTHER" id="PTHR42781:SF4">
    <property type="entry name" value="SPERMIDINE_PUTRESCINE IMPORT ATP-BINDING PROTEIN POTA"/>
    <property type="match status" value="1"/>
</dbReference>
<dbReference type="PROSITE" id="PS50893">
    <property type="entry name" value="ABC_TRANSPORTER_2"/>
    <property type="match status" value="1"/>
</dbReference>
<evidence type="ECO:0000256" key="6">
    <source>
        <dbReference type="ARBA" id="ARBA00023004"/>
    </source>
</evidence>
<dbReference type="CDD" id="cd03259">
    <property type="entry name" value="ABC_Carb_Solutes_like"/>
    <property type="match status" value="1"/>
</dbReference>
<keyword evidence="11" id="KW-1185">Reference proteome</keyword>
<dbReference type="OrthoDB" id="9802264at2"/>
<dbReference type="GO" id="GO:0016887">
    <property type="term" value="F:ATP hydrolysis activity"/>
    <property type="evidence" value="ECO:0007669"/>
    <property type="project" value="InterPro"/>
</dbReference>
<dbReference type="STRING" id="1230338.MOMA_05105"/>
<feature type="domain" description="ABC transporter" evidence="9">
    <location>
        <begin position="2"/>
        <end position="234"/>
    </location>
</feature>
<dbReference type="Gene3D" id="3.40.50.300">
    <property type="entry name" value="P-loop containing nucleotide triphosphate hydrolases"/>
    <property type="match status" value="1"/>
</dbReference>
<dbReference type="GO" id="GO:0005524">
    <property type="term" value="F:ATP binding"/>
    <property type="evidence" value="ECO:0007669"/>
    <property type="project" value="UniProtKB-KW"/>
</dbReference>
<evidence type="ECO:0000256" key="3">
    <source>
        <dbReference type="ARBA" id="ARBA00022496"/>
    </source>
</evidence>
<evidence type="ECO:0000256" key="4">
    <source>
        <dbReference type="ARBA" id="ARBA00022741"/>
    </source>
</evidence>
<keyword evidence="1" id="KW-0813">Transport</keyword>
<keyword evidence="5" id="KW-0067">ATP-binding</keyword>
<dbReference type="SUPFAM" id="SSF50331">
    <property type="entry name" value="MOP-like"/>
    <property type="match status" value="1"/>
</dbReference>
<evidence type="ECO:0000256" key="2">
    <source>
        <dbReference type="ARBA" id="ARBA00022475"/>
    </source>
</evidence>
<dbReference type="Pfam" id="PF08402">
    <property type="entry name" value="TOBE_2"/>
    <property type="match status" value="1"/>
</dbReference>
<evidence type="ECO:0000256" key="1">
    <source>
        <dbReference type="ARBA" id="ARBA00022448"/>
    </source>
</evidence>
<dbReference type="GO" id="GO:0015408">
    <property type="term" value="F:ABC-type ferric iron transporter activity"/>
    <property type="evidence" value="ECO:0007669"/>
    <property type="project" value="InterPro"/>
</dbReference>
<dbReference type="InterPro" id="IPR015853">
    <property type="entry name" value="ABC_transpr_FbpC"/>
</dbReference>
<dbReference type="PANTHER" id="PTHR42781">
    <property type="entry name" value="SPERMIDINE/PUTRESCINE IMPORT ATP-BINDING PROTEIN POTA"/>
    <property type="match status" value="1"/>
</dbReference>
<dbReference type="eggNOG" id="COG3842">
    <property type="taxonomic scope" value="Bacteria"/>
</dbReference>
<evidence type="ECO:0000313" key="10">
    <source>
        <dbReference type="EMBL" id="ELA09753.1"/>
    </source>
</evidence>
<dbReference type="InterPro" id="IPR027417">
    <property type="entry name" value="P-loop_NTPase"/>
</dbReference>
<evidence type="ECO:0000256" key="7">
    <source>
        <dbReference type="ARBA" id="ARBA00023065"/>
    </source>
</evidence>
<sequence length="344" mass="38694">MLNVTDLSVEFDKRPILTNFNFNLLDGEIACLLGASGCGKTTALRCVAGFLTPNRGKIVLNDRPLFDAKINLPAHKRHIGMVFQDYALFPHLTVADNIGFGLHGFSKTVKQQRIDEMLSFIGLTSHKKHYPHELSGGQQQRIALARALAPRPKLILLDEPFSNLDTDLRTHLSKEIRQLLKQEQVSAIMVTHDQQEAFAMADKIGVVNEGKIQQWDKPQNLYHYPANRFVAKFIGQGTLLDTTQLTEQFCQMLMTQSQLVQSQLPTQALWLIRPDDVVLSTQNTSNGMPCVIKDKEYKGDHYLYQVQPKLPNDTNLLLVKTDLHTDYACGQTVFAVINNIVGVE</sequence>
<dbReference type="InterPro" id="IPR003593">
    <property type="entry name" value="AAA+_ATPase"/>
</dbReference>
<dbReference type="Pfam" id="PF00005">
    <property type="entry name" value="ABC_tran"/>
    <property type="match status" value="1"/>
</dbReference>
<protein>
    <submittedName>
        <fullName evidence="10">Iron ABC transporter ATPase</fullName>
    </submittedName>
</protein>
<dbReference type="InterPro" id="IPR017871">
    <property type="entry name" value="ABC_transporter-like_CS"/>
</dbReference>
<evidence type="ECO:0000259" key="9">
    <source>
        <dbReference type="PROSITE" id="PS50893"/>
    </source>
</evidence>
<dbReference type="AlphaFoldDB" id="L2FBD6"/>
<evidence type="ECO:0000256" key="8">
    <source>
        <dbReference type="ARBA" id="ARBA00023136"/>
    </source>
</evidence>